<proteinExistence type="predicted"/>
<evidence type="ECO:0000313" key="1">
    <source>
        <dbReference type="EMBL" id="KAJ1089396.1"/>
    </source>
</evidence>
<protein>
    <submittedName>
        <fullName evidence="1">Uncharacterized protein</fullName>
    </submittedName>
</protein>
<reference evidence="1" key="1">
    <citation type="journal article" date="2022" name="bioRxiv">
        <title>Sequencing and chromosome-scale assembly of the giantPleurodeles waltlgenome.</title>
        <authorList>
            <person name="Brown T."/>
            <person name="Elewa A."/>
            <person name="Iarovenko S."/>
            <person name="Subramanian E."/>
            <person name="Araus A.J."/>
            <person name="Petzold A."/>
            <person name="Susuki M."/>
            <person name="Suzuki K.-i.T."/>
            <person name="Hayashi T."/>
            <person name="Toyoda A."/>
            <person name="Oliveira C."/>
            <person name="Osipova E."/>
            <person name="Leigh N.D."/>
            <person name="Simon A."/>
            <person name="Yun M.H."/>
        </authorList>
    </citation>
    <scope>NUCLEOTIDE SEQUENCE</scope>
    <source>
        <strain evidence="1">20211129_DDA</strain>
        <tissue evidence="1">Liver</tissue>
    </source>
</reference>
<dbReference type="AlphaFoldDB" id="A0AAV7LCT4"/>
<dbReference type="Proteomes" id="UP001066276">
    <property type="component" value="Chromosome 11"/>
</dbReference>
<accession>A0AAV7LCT4</accession>
<name>A0AAV7LCT4_PLEWA</name>
<keyword evidence="2" id="KW-1185">Reference proteome</keyword>
<sequence length="224" mass="24146">MHDPPLIDLSDTCAAAFLIESVASEACEGPINAAQPPNINATQGGEECLDNPTAILNQCTSSSSSSAEAYPFFNPRNPSVLAKQDHATGTALGCLEEPIVPADPSLEVKLKEDRPASGEAGASWQALLSPMDAMSAAIHYQADKQETQVELLSVLAVHIVSIDKKLQALNDLIRRAQTHSYTQRVLCQRASIGDNSPKTTEVLNDILTEVRAQAPRIQDRLHRR</sequence>
<evidence type="ECO:0000313" key="2">
    <source>
        <dbReference type="Proteomes" id="UP001066276"/>
    </source>
</evidence>
<gene>
    <name evidence="1" type="ORF">NDU88_002547</name>
</gene>
<comment type="caution">
    <text evidence="1">The sequence shown here is derived from an EMBL/GenBank/DDBJ whole genome shotgun (WGS) entry which is preliminary data.</text>
</comment>
<organism evidence="1 2">
    <name type="scientific">Pleurodeles waltl</name>
    <name type="common">Iberian ribbed newt</name>
    <dbReference type="NCBI Taxonomy" id="8319"/>
    <lineage>
        <taxon>Eukaryota</taxon>
        <taxon>Metazoa</taxon>
        <taxon>Chordata</taxon>
        <taxon>Craniata</taxon>
        <taxon>Vertebrata</taxon>
        <taxon>Euteleostomi</taxon>
        <taxon>Amphibia</taxon>
        <taxon>Batrachia</taxon>
        <taxon>Caudata</taxon>
        <taxon>Salamandroidea</taxon>
        <taxon>Salamandridae</taxon>
        <taxon>Pleurodelinae</taxon>
        <taxon>Pleurodeles</taxon>
    </lineage>
</organism>
<dbReference type="EMBL" id="JANPWB010000015">
    <property type="protein sequence ID" value="KAJ1089396.1"/>
    <property type="molecule type" value="Genomic_DNA"/>
</dbReference>